<sequence>MAFGVWRLAFGVWRLAFGVWRLAFGVWRFDAPKFRSSEVPTHRRIAGSARLARARQPINGIYAIA</sequence>
<organism evidence="1 2">
    <name type="scientific">Burkholderia mallei</name>
    <name type="common">Pseudomonas mallei</name>
    <dbReference type="NCBI Taxonomy" id="13373"/>
    <lineage>
        <taxon>Bacteria</taxon>
        <taxon>Pseudomonadati</taxon>
        <taxon>Pseudomonadota</taxon>
        <taxon>Betaproteobacteria</taxon>
        <taxon>Burkholderiales</taxon>
        <taxon>Burkholderiaceae</taxon>
        <taxon>Burkholderia</taxon>
        <taxon>pseudomallei group</taxon>
    </lineage>
</organism>
<proteinExistence type="predicted"/>
<evidence type="ECO:0000313" key="2">
    <source>
        <dbReference type="Proteomes" id="UP000269379"/>
    </source>
</evidence>
<dbReference type="EMBL" id="RKJW01000001">
    <property type="protein sequence ID" value="RPA30209.1"/>
    <property type="molecule type" value="Genomic_DNA"/>
</dbReference>
<protein>
    <submittedName>
        <fullName evidence="1">Tryptophanyl-tRNA synthetase</fullName>
    </submittedName>
</protein>
<reference evidence="2" key="1">
    <citation type="submission" date="2018-10" db="EMBL/GenBank/DDBJ databases">
        <title>FDA dAtabase for Regulatory Grade micrObial Sequences (FDA-ARGOS): Supporting development and validation of Infectious Disease Dx tests.</title>
        <authorList>
            <person name="Minogue T."/>
            <person name="Wolcott M."/>
            <person name="Wasieloski L."/>
            <person name="Aguilar W."/>
            <person name="Moore D."/>
            <person name="Jaissle J."/>
            <person name="Tallon L."/>
            <person name="Sadzewicz L."/>
            <person name="Zhao X."/>
            <person name="Vavikolanu K."/>
            <person name="Mehta A."/>
            <person name="Aluvathingal J."/>
            <person name="Nadendla S."/>
            <person name="Yan Y."/>
            <person name="Sichtig H."/>
        </authorList>
    </citation>
    <scope>NUCLEOTIDE SEQUENCE [LARGE SCALE GENOMIC DNA]</scope>
    <source>
        <strain evidence="2">FDAARGOS_588</strain>
    </source>
</reference>
<dbReference type="Proteomes" id="UP000269379">
    <property type="component" value="Unassembled WGS sequence"/>
</dbReference>
<evidence type="ECO:0000313" key="1">
    <source>
        <dbReference type="EMBL" id="RPA30209.1"/>
    </source>
</evidence>
<accession>A0AAX1XFD9</accession>
<comment type="caution">
    <text evidence="1">The sequence shown here is derived from an EMBL/GenBank/DDBJ whole genome shotgun (WGS) entry which is preliminary data.</text>
</comment>
<name>A0AAX1XFD9_BURML</name>
<gene>
    <name evidence="1" type="ORF">EGT70_10095</name>
</gene>
<dbReference type="AlphaFoldDB" id="A0AAX1XFD9"/>